<reference evidence="2 3" key="1">
    <citation type="submission" date="2016-09" db="EMBL/GenBank/DDBJ databases">
        <title>Phylogenomics of Achromobacter.</title>
        <authorList>
            <person name="Jeukens J."/>
            <person name="Freschi L."/>
            <person name="Vincent A.T."/>
            <person name="Emond-Rheault J.-G."/>
            <person name="Kukavica-Ibrulj I."/>
            <person name="Charette S.J."/>
            <person name="Levesque R.C."/>
        </authorList>
    </citation>
    <scope>NUCLEOTIDE SEQUENCE [LARGE SCALE GENOMIC DNA]</scope>
    <source>
        <strain evidence="2 3">AUS488</strain>
    </source>
</reference>
<feature type="domain" description="FAD-binding FR-type" evidence="1">
    <location>
        <begin position="21"/>
        <end position="121"/>
    </location>
</feature>
<protein>
    <recommendedName>
        <fullName evidence="1">FAD-binding FR-type domain-containing protein</fullName>
    </recommendedName>
</protein>
<evidence type="ECO:0000313" key="3">
    <source>
        <dbReference type="Proteomes" id="UP000187251"/>
    </source>
</evidence>
<dbReference type="InterPro" id="IPR039261">
    <property type="entry name" value="FNR_nucleotide-bd"/>
</dbReference>
<dbReference type="CDD" id="cd06193">
    <property type="entry name" value="siderophore_interacting"/>
    <property type="match status" value="1"/>
</dbReference>
<dbReference type="EMBL" id="MJMN01000065">
    <property type="protein sequence ID" value="OMG75550.1"/>
    <property type="molecule type" value="Genomic_DNA"/>
</dbReference>
<dbReference type="Gene3D" id="3.40.50.80">
    <property type="entry name" value="Nucleotide-binding domain of ferredoxin-NADP reductase (FNR) module"/>
    <property type="match status" value="1"/>
</dbReference>
<dbReference type="Proteomes" id="UP000187251">
    <property type="component" value="Unassembled WGS sequence"/>
</dbReference>
<comment type="caution">
    <text evidence="2">The sequence shown here is derived from an EMBL/GenBank/DDBJ whole genome shotgun (WGS) entry which is preliminary data.</text>
</comment>
<dbReference type="RefSeq" id="WP_076416370.1">
    <property type="nucleotide sequence ID" value="NZ_AP028040.1"/>
</dbReference>
<dbReference type="PANTHER" id="PTHR30157">
    <property type="entry name" value="FERRIC REDUCTASE, NADPH-DEPENDENT"/>
    <property type="match status" value="1"/>
</dbReference>
<accession>A0A1R1JJU7</accession>
<dbReference type="InterPro" id="IPR013113">
    <property type="entry name" value="SIP_FAD-bd"/>
</dbReference>
<gene>
    <name evidence="2" type="ORF">BIZ92_18465</name>
</gene>
<dbReference type="AlphaFoldDB" id="A0A1R1JJU7"/>
<dbReference type="SUPFAM" id="SSF63380">
    <property type="entry name" value="Riboflavin synthase domain-like"/>
    <property type="match status" value="1"/>
</dbReference>
<organism evidence="2 3">
    <name type="scientific">Alcaligenes xylosoxydans xylosoxydans</name>
    <name type="common">Achromobacter xylosoxidans</name>
    <dbReference type="NCBI Taxonomy" id="85698"/>
    <lineage>
        <taxon>Bacteria</taxon>
        <taxon>Pseudomonadati</taxon>
        <taxon>Pseudomonadota</taxon>
        <taxon>Betaproteobacteria</taxon>
        <taxon>Burkholderiales</taxon>
        <taxon>Alcaligenaceae</taxon>
        <taxon>Achromobacter</taxon>
    </lineage>
</organism>
<evidence type="ECO:0000259" key="1">
    <source>
        <dbReference type="PROSITE" id="PS51384"/>
    </source>
</evidence>
<dbReference type="InterPro" id="IPR017938">
    <property type="entry name" value="Riboflavin_synthase-like_b-brl"/>
</dbReference>
<dbReference type="InterPro" id="IPR017927">
    <property type="entry name" value="FAD-bd_FR_type"/>
</dbReference>
<dbReference type="GO" id="GO:0016491">
    <property type="term" value="F:oxidoreductase activity"/>
    <property type="evidence" value="ECO:0007669"/>
    <property type="project" value="InterPro"/>
</dbReference>
<dbReference type="Pfam" id="PF08021">
    <property type="entry name" value="FAD_binding_9"/>
    <property type="match status" value="1"/>
</dbReference>
<dbReference type="PANTHER" id="PTHR30157:SF0">
    <property type="entry name" value="NADPH-DEPENDENT FERRIC-CHELATE REDUCTASE"/>
    <property type="match status" value="1"/>
</dbReference>
<name>A0A1R1JJU7_ALCXX</name>
<dbReference type="Gene3D" id="2.40.30.10">
    <property type="entry name" value="Translation factors"/>
    <property type="match status" value="1"/>
</dbReference>
<sequence>MTAMTDPRREPGRVSRLLTRLFMTRARVARAETPAPGFRLITLESPAFREASWRPGQKVQIAMGSAFVARTYSPIEWDAVAGRTRLLVCCHGGGPGSAWARQVAPGDECDVFGPRASLDPGRVQGRCVLLGDETSLGLAYAISRHFAADAPHCLLEVAALAEARAVSRRLGLEAVELFERCGDDGQLDAIARRLPTLAGADRGYILTGRAPSIQRLSRTLAAQGVPGARIMAKAYWAPGKRGLD</sequence>
<proteinExistence type="predicted"/>
<dbReference type="PROSITE" id="PS51384">
    <property type="entry name" value="FAD_FR"/>
    <property type="match status" value="1"/>
</dbReference>
<evidence type="ECO:0000313" key="2">
    <source>
        <dbReference type="EMBL" id="OMG75550.1"/>
    </source>
</evidence>
<dbReference type="InterPro" id="IPR039374">
    <property type="entry name" value="SIP_fam"/>
</dbReference>